<name>A0A9E8ZBZ7_9CYAN</name>
<dbReference type="PROSITE" id="PS51186">
    <property type="entry name" value="GNAT"/>
    <property type="match status" value="1"/>
</dbReference>
<gene>
    <name evidence="4" type="ORF">OXH18_14895</name>
</gene>
<keyword evidence="2" id="KW-0012">Acyltransferase</keyword>
<dbReference type="AlphaFoldDB" id="A0A9E8ZBZ7"/>
<dbReference type="InterPro" id="IPR050832">
    <property type="entry name" value="Bact_Acetyltransf"/>
</dbReference>
<dbReference type="InterPro" id="IPR000182">
    <property type="entry name" value="GNAT_dom"/>
</dbReference>
<dbReference type="RefSeq" id="WP_268607888.1">
    <property type="nucleotide sequence ID" value="NZ_CP113797.1"/>
</dbReference>
<dbReference type="InterPro" id="IPR016181">
    <property type="entry name" value="Acyl_CoA_acyltransferase"/>
</dbReference>
<evidence type="ECO:0000256" key="1">
    <source>
        <dbReference type="ARBA" id="ARBA00022679"/>
    </source>
</evidence>
<dbReference type="Gene3D" id="3.40.630.30">
    <property type="match status" value="1"/>
</dbReference>
<dbReference type="PANTHER" id="PTHR43877:SF1">
    <property type="entry name" value="ACETYLTRANSFERASE"/>
    <property type="match status" value="1"/>
</dbReference>
<dbReference type="EMBL" id="CP113797">
    <property type="protein sequence ID" value="WAL58470.1"/>
    <property type="molecule type" value="Genomic_DNA"/>
</dbReference>
<accession>A0A9E8ZBZ7</accession>
<dbReference type="CDD" id="cd04301">
    <property type="entry name" value="NAT_SF"/>
    <property type="match status" value="1"/>
</dbReference>
<sequence>MITIRQATVSDLADILALYRQPALDDNATLSMPQAEEQFARIQTYPNYHLYVAEFNGAVVGTFALLIMDNLLHLGRPSGIIEAVAVALSHQGQGIGKAMMQVAMEQCRQANCYKLTLSSNLKRSSAHAFYESLGFVKHGFSFVVDLTP</sequence>
<reference evidence="4" key="1">
    <citation type="submission" date="2022-12" db="EMBL/GenBank/DDBJ databases">
        <title>Polyphasic identification of a Novel Hot-Spring Cyanobacterium Ocullathermofonsia sinensis gen nov. sp. nov. and Genomic Insights on its Adaptations to the Thermal Habitat.</title>
        <authorList>
            <person name="Daroch M."/>
            <person name="Tang J."/>
            <person name="Jiang Y."/>
        </authorList>
    </citation>
    <scope>NUCLEOTIDE SEQUENCE</scope>
    <source>
        <strain evidence="4">PKUAC-SCTA174</strain>
    </source>
</reference>
<dbReference type="PANTHER" id="PTHR43877">
    <property type="entry name" value="AMINOALKYLPHOSPHONATE N-ACETYLTRANSFERASE-RELATED-RELATED"/>
    <property type="match status" value="1"/>
</dbReference>
<evidence type="ECO:0000313" key="5">
    <source>
        <dbReference type="Proteomes" id="UP001163152"/>
    </source>
</evidence>
<keyword evidence="5" id="KW-1185">Reference proteome</keyword>
<organism evidence="4 5">
    <name type="scientific">Thermocoleostomius sinensis A174</name>
    <dbReference type="NCBI Taxonomy" id="2016057"/>
    <lineage>
        <taxon>Bacteria</taxon>
        <taxon>Bacillati</taxon>
        <taxon>Cyanobacteriota</taxon>
        <taxon>Cyanophyceae</taxon>
        <taxon>Oculatellales</taxon>
        <taxon>Oculatellaceae</taxon>
        <taxon>Thermocoleostomius</taxon>
    </lineage>
</organism>
<dbReference type="SUPFAM" id="SSF55729">
    <property type="entry name" value="Acyl-CoA N-acyltransferases (Nat)"/>
    <property type="match status" value="1"/>
</dbReference>
<evidence type="ECO:0000313" key="4">
    <source>
        <dbReference type="EMBL" id="WAL58470.1"/>
    </source>
</evidence>
<dbReference type="Pfam" id="PF00583">
    <property type="entry name" value="Acetyltransf_1"/>
    <property type="match status" value="1"/>
</dbReference>
<dbReference type="GO" id="GO:0016747">
    <property type="term" value="F:acyltransferase activity, transferring groups other than amino-acyl groups"/>
    <property type="evidence" value="ECO:0007669"/>
    <property type="project" value="InterPro"/>
</dbReference>
<keyword evidence="1" id="KW-0808">Transferase</keyword>
<dbReference type="KEGG" id="tsin:OXH18_14895"/>
<feature type="domain" description="N-acetyltransferase" evidence="3">
    <location>
        <begin position="2"/>
        <end position="148"/>
    </location>
</feature>
<dbReference type="Proteomes" id="UP001163152">
    <property type="component" value="Chromosome"/>
</dbReference>
<protein>
    <submittedName>
        <fullName evidence="4">GNAT family N-acetyltransferase</fullName>
    </submittedName>
</protein>
<evidence type="ECO:0000256" key="2">
    <source>
        <dbReference type="ARBA" id="ARBA00023315"/>
    </source>
</evidence>
<evidence type="ECO:0000259" key="3">
    <source>
        <dbReference type="PROSITE" id="PS51186"/>
    </source>
</evidence>
<proteinExistence type="predicted"/>